<feature type="coiled-coil region" evidence="1">
    <location>
        <begin position="400"/>
        <end position="492"/>
    </location>
</feature>
<dbReference type="Pfam" id="PF13476">
    <property type="entry name" value="AAA_23"/>
    <property type="match status" value="1"/>
</dbReference>
<dbReference type="PANTHER" id="PTHR32114">
    <property type="entry name" value="ABC TRANSPORTER ABCH.3"/>
    <property type="match status" value="1"/>
</dbReference>
<dbReference type="GO" id="GO:0016887">
    <property type="term" value="F:ATP hydrolysis activity"/>
    <property type="evidence" value="ECO:0007669"/>
    <property type="project" value="InterPro"/>
</dbReference>
<accession>A0A1N7AGZ2</accession>
<dbReference type="Pfam" id="PF13558">
    <property type="entry name" value="SbcC_Walker_B"/>
    <property type="match status" value="1"/>
</dbReference>
<feature type="domain" description="Rad50/SbcC-type AAA" evidence="2">
    <location>
        <begin position="5"/>
        <end position="209"/>
    </location>
</feature>
<dbReference type="STRING" id="34027.SAMN05421829_11450"/>
<dbReference type="Gene3D" id="3.40.50.300">
    <property type="entry name" value="P-loop containing nucleotide triphosphate hydrolases"/>
    <property type="match status" value="2"/>
</dbReference>
<dbReference type="InterPro" id="IPR038729">
    <property type="entry name" value="Rad50/SbcC_AAA"/>
</dbReference>
<keyword evidence="3" id="KW-0540">Nuclease</keyword>
<evidence type="ECO:0000313" key="3">
    <source>
        <dbReference type="EMBL" id="SIR38251.1"/>
    </source>
</evidence>
<sequence length="1020" mass="109405">MKPCRLALQAFGPFAGREEIDFGALPSDALFLIHGPTGAGKTSLLDGICYALYGETSGSERSAREMRSHHAPDSVLTEVEFEFELAGTRYRIRRSPEQERTALRGKKELVKTPAKAELHVHDAAATGDWTPLVSKTTEVTERIVALLGFEADQFRQVIMLPQGQFRKLLTADSRDREKILEALFSTETYKRLQERLSGSARQLEQQAEAARTRRTTLLEQAGAQSGDELAARVSESETRLAELAIQEKQSRSDDAAASAALAAGEALTAQFKEVDLAQQALEKLTAGAALADAQRRELEDATRAQNVIPAHAGFTEARRHQQQLAEQTGTAKGSAESATAALSVAETVVTAETARAAERDAAAREHARLEGLRETVLGLKVAQRELAAADTSARSALQSLAGLQTQHDNLTTQRSALQQAIELHGPQANRCDALQVQIEQQTQRVAALTRLAAAKATLATNQTEAGNRKRAFEAAQTARQRALEHKEALEARWRDGQAAVLAHHLADGEPCPVCGGLEHPHPAASGEAVPSETELRAATAALQKAEGALDQARSAHHEAANRVAADESTVTTLLSGLPAEVPDAAAARQALQTLERELAAARQAATALNLARAGIETCDRDLAATTQAVELARGKSEEAGLAAATAASRVAERSAQVPADLREDDALERTIRAAQVRSDQLLEQLKTAQDAHRQAHAADAAARATLATLSESLAAAERRSTEARETLIRSLNEHGFAGEDGFLQARRSPDAIAALRTSLQAHDEALAAAKERVARAEGCVAEKTPPDLPALKNVQSATRERVEALVAQQNTLKEKIAHERRTLDALAGIRRELGGIEDRYRVMGHLAAIANGDNSRKLTFQRFVLAALLDDVLRQASLRLKAMSCGRYTLQRRTDVADARKASGLDLEVFDDYTGRARPASTLSGGEGFMASLSLALGLSDVVQSYAGGIQLDTLFIDEGFGSLDPESLDMAMKALIDLQQKGRMVGIISHVDELKRQIDTGIEVSLGAAGSHVRIRGCA</sequence>
<feature type="coiled-coil region" evidence="1">
    <location>
        <begin position="189"/>
        <end position="220"/>
    </location>
</feature>
<evidence type="ECO:0000259" key="2">
    <source>
        <dbReference type="Pfam" id="PF13476"/>
    </source>
</evidence>
<dbReference type="Proteomes" id="UP000186819">
    <property type="component" value="Unassembled WGS sequence"/>
</dbReference>
<keyword evidence="4" id="KW-1185">Reference proteome</keyword>
<reference evidence="4" key="1">
    <citation type="submission" date="2017-01" db="EMBL/GenBank/DDBJ databases">
        <authorList>
            <person name="Varghese N."/>
            <person name="Submissions S."/>
        </authorList>
    </citation>
    <scope>NUCLEOTIDE SEQUENCE [LARGE SCALE GENOMIC DNA]</scope>
    <source>
        <strain evidence="4">ATCC 51758</strain>
    </source>
</reference>
<dbReference type="GO" id="GO:0006302">
    <property type="term" value="P:double-strand break repair"/>
    <property type="evidence" value="ECO:0007669"/>
    <property type="project" value="InterPro"/>
</dbReference>
<evidence type="ECO:0000256" key="1">
    <source>
        <dbReference type="SAM" id="Coils"/>
    </source>
</evidence>
<gene>
    <name evidence="3" type="ORF">SAMN05421829_11450</name>
</gene>
<name>A0A1N7AGZ2_9RHOO</name>
<dbReference type="OrthoDB" id="9795626at2"/>
<feature type="coiled-coil region" evidence="1">
    <location>
        <begin position="671"/>
        <end position="726"/>
    </location>
</feature>
<dbReference type="GO" id="GO:0004527">
    <property type="term" value="F:exonuclease activity"/>
    <property type="evidence" value="ECO:0007669"/>
    <property type="project" value="UniProtKB-KW"/>
</dbReference>
<dbReference type="InterPro" id="IPR027417">
    <property type="entry name" value="P-loop_NTPase"/>
</dbReference>
<dbReference type="EMBL" id="FTMD01000014">
    <property type="protein sequence ID" value="SIR38251.1"/>
    <property type="molecule type" value="Genomic_DNA"/>
</dbReference>
<proteinExistence type="predicted"/>
<keyword evidence="1" id="KW-0175">Coiled coil</keyword>
<keyword evidence="3" id="KW-0378">Hydrolase</keyword>
<keyword evidence="3" id="KW-0269">Exonuclease</keyword>
<protein>
    <submittedName>
        <fullName evidence="3">Exonuclease SbcC</fullName>
    </submittedName>
</protein>
<dbReference type="SUPFAM" id="SSF52540">
    <property type="entry name" value="P-loop containing nucleoside triphosphate hydrolases"/>
    <property type="match status" value="1"/>
</dbReference>
<organism evidence="3 4">
    <name type="scientific">Aromatoleum tolulyticum</name>
    <dbReference type="NCBI Taxonomy" id="34027"/>
    <lineage>
        <taxon>Bacteria</taxon>
        <taxon>Pseudomonadati</taxon>
        <taxon>Pseudomonadota</taxon>
        <taxon>Betaproteobacteria</taxon>
        <taxon>Rhodocyclales</taxon>
        <taxon>Rhodocyclaceae</taxon>
        <taxon>Aromatoleum</taxon>
    </lineage>
</organism>
<dbReference type="AlphaFoldDB" id="A0A1N7AGZ2"/>
<evidence type="ECO:0000313" key="4">
    <source>
        <dbReference type="Proteomes" id="UP000186819"/>
    </source>
</evidence>
<dbReference type="RefSeq" id="WP_076603623.1">
    <property type="nucleotide sequence ID" value="NZ_FTMD01000014.1"/>
</dbReference>
<dbReference type="PANTHER" id="PTHR32114:SF2">
    <property type="entry name" value="ABC TRANSPORTER ABCH.3"/>
    <property type="match status" value="1"/>
</dbReference>
<feature type="coiled-coil region" evidence="1">
    <location>
        <begin position="535"/>
        <end position="611"/>
    </location>
</feature>